<name>A0A5N6BKJ2_9ACTN</name>
<evidence type="ECO:0008006" key="3">
    <source>
        <dbReference type="Google" id="ProtNLM"/>
    </source>
</evidence>
<evidence type="ECO:0000313" key="2">
    <source>
        <dbReference type="Proteomes" id="UP000313066"/>
    </source>
</evidence>
<sequence>MAARFGLRRMGDTRHDLYRCGRPSALFARTFTARNLPAWLRRMQDPRAEEPGRTAELVRAALRDLHTPARTAVSGPGPAPALADLLRQAVEALASSASAVDAEAGEILRLYYLARAGGHDLLAHRLHLSRATYFRRLEHGIGKVAEAVSRALTPP</sequence>
<proteinExistence type="predicted"/>
<dbReference type="AlphaFoldDB" id="A0A5N6BKJ2"/>
<protein>
    <recommendedName>
        <fullName evidence="3">DUF1492 domain-containing protein</fullName>
    </recommendedName>
</protein>
<gene>
    <name evidence="1" type="ORF">FH610_029315</name>
</gene>
<comment type="caution">
    <text evidence="1">The sequence shown here is derived from an EMBL/GenBank/DDBJ whole genome shotgun (WGS) entry which is preliminary data.</text>
</comment>
<reference evidence="1 2" key="1">
    <citation type="submission" date="2019-10" db="EMBL/GenBank/DDBJ databases">
        <title>Nonomuraea sp. nov., isolated from Phyllanthus amarus.</title>
        <authorList>
            <person name="Klykleung N."/>
            <person name="Tanasupawat S."/>
        </authorList>
    </citation>
    <scope>NUCLEOTIDE SEQUENCE [LARGE SCALE GENOMIC DNA]</scope>
    <source>
        <strain evidence="1 2">CR1-09</strain>
    </source>
</reference>
<organism evidence="1 2">
    <name type="scientific">Microbispora catharanthi</name>
    <dbReference type="NCBI Taxonomy" id="1712871"/>
    <lineage>
        <taxon>Bacteria</taxon>
        <taxon>Bacillati</taxon>
        <taxon>Actinomycetota</taxon>
        <taxon>Actinomycetes</taxon>
        <taxon>Streptosporangiales</taxon>
        <taxon>Streptosporangiaceae</taxon>
        <taxon>Microbispora</taxon>
    </lineage>
</organism>
<dbReference type="EMBL" id="VDMA02000018">
    <property type="protein sequence ID" value="KAB8181116.1"/>
    <property type="molecule type" value="Genomic_DNA"/>
</dbReference>
<dbReference type="Proteomes" id="UP000313066">
    <property type="component" value="Unassembled WGS sequence"/>
</dbReference>
<keyword evidence="2" id="KW-1185">Reference proteome</keyword>
<accession>A0A5N6BKJ2</accession>
<evidence type="ECO:0000313" key="1">
    <source>
        <dbReference type="EMBL" id="KAB8181116.1"/>
    </source>
</evidence>